<dbReference type="InterPro" id="IPR027056">
    <property type="entry name" value="Gluconate_2DH_su3"/>
</dbReference>
<evidence type="ECO:0000313" key="3">
    <source>
        <dbReference type="Proteomes" id="UP000624041"/>
    </source>
</evidence>
<evidence type="ECO:0000256" key="1">
    <source>
        <dbReference type="SAM" id="Phobius"/>
    </source>
</evidence>
<comment type="caution">
    <text evidence="2">The sequence shown here is derived from an EMBL/GenBank/DDBJ whole genome shotgun (WGS) entry which is preliminary data.</text>
</comment>
<sequence>MANENSNNKKTMNRRIFMKNAGIFTGGVVGGSILGGILTNPFLKEESETPQTTTESASDFQEARMFFDRFEDFVILRAAVERIYPEDDNGPGAVELGVPYFIDKQLAGSWGTNAKEYMQNPFKVNGDTDDDEVMRYETPLNRGQIIIEGLRKLDVVSEDKFDDKFSNLDGEQQDEILQLFDNGEVELTGVGSQHFFSLLRKMTIEGVFADPLYGGNKNMDGWRMVDYPGPRPGFIDIIEEEEFVKMEPMGLNDYQQS</sequence>
<keyword evidence="1" id="KW-0812">Transmembrane</keyword>
<dbReference type="Pfam" id="PF13618">
    <property type="entry name" value="Gluconate_2-dh3"/>
    <property type="match status" value="1"/>
</dbReference>
<reference evidence="2" key="2">
    <citation type="submission" date="2020-09" db="EMBL/GenBank/DDBJ databases">
        <authorList>
            <person name="Sun Q."/>
            <person name="Ohkuma M."/>
        </authorList>
    </citation>
    <scope>NUCLEOTIDE SEQUENCE</scope>
    <source>
        <strain evidence="2">JCM 17251</strain>
    </source>
</reference>
<gene>
    <name evidence="2" type="ORF">GCM10007971_28560</name>
</gene>
<dbReference type="Proteomes" id="UP000624041">
    <property type="component" value="Unassembled WGS sequence"/>
</dbReference>
<accession>A0A917Y0K2</accession>
<dbReference type="AlphaFoldDB" id="A0A917Y0K2"/>
<dbReference type="EMBL" id="BMOS01000023">
    <property type="protein sequence ID" value="GGN62540.1"/>
    <property type="molecule type" value="Genomic_DNA"/>
</dbReference>
<proteinExistence type="predicted"/>
<evidence type="ECO:0000313" key="2">
    <source>
        <dbReference type="EMBL" id="GGN62540.1"/>
    </source>
</evidence>
<keyword evidence="3" id="KW-1185">Reference proteome</keyword>
<dbReference type="RefSeq" id="WP_229782731.1">
    <property type="nucleotide sequence ID" value="NZ_BMOS01000023.1"/>
</dbReference>
<feature type="transmembrane region" description="Helical" evidence="1">
    <location>
        <begin position="21"/>
        <end position="43"/>
    </location>
</feature>
<keyword evidence="1" id="KW-1133">Transmembrane helix</keyword>
<organism evidence="2 3">
    <name type="scientific">Oceanobacillus indicireducens</name>
    <dbReference type="NCBI Taxonomy" id="1004261"/>
    <lineage>
        <taxon>Bacteria</taxon>
        <taxon>Bacillati</taxon>
        <taxon>Bacillota</taxon>
        <taxon>Bacilli</taxon>
        <taxon>Bacillales</taxon>
        <taxon>Bacillaceae</taxon>
        <taxon>Oceanobacillus</taxon>
    </lineage>
</organism>
<protein>
    <submittedName>
        <fullName evidence="2">Oxidoreductase</fullName>
    </submittedName>
</protein>
<name>A0A917Y0K2_9BACI</name>
<keyword evidence="1" id="KW-0472">Membrane</keyword>
<reference evidence="2" key="1">
    <citation type="journal article" date="2014" name="Int. J. Syst. Evol. Microbiol.">
        <title>Complete genome sequence of Corynebacterium casei LMG S-19264T (=DSM 44701T), isolated from a smear-ripened cheese.</title>
        <authorList>
            <consortium name="US DOE Joint Genome Institute (JGI-PGF)"/>
            <person name="Walter F."/>
            <person name="Albersmeier A."/>
            <person name="Kalinowski J."/>
            <person name="Ruckert C."/>
        </authorList>
    </citation>
    <scope>NUCLEOTIDE SEQUENCE</scope>
    <source>
        <strain evidence="2">JCM 17251</strain>
    </source>
</reference>